<proteinExistence type="inferred from homology"/>
<dbReference type="GO" id="GO:0016491">
    <property type="term" value="F:oxidoreductase activity"/>
    <property type="evidence" value="ECO:0007669"/>
    <property type="project" value="UniProtKB-KW"/>
</dbReference>
<gene>
    <name evidence="3" type="ORF">LMG29739_01270</name>
</gene>
<dbReference type="PRINTS" id="PR00081">
    <property type="entry name" value="GDHRDH"/>
</dbReference>
<organism evidence="3 4">
    <name type="scientific">Paraburkholderia solisilvae</name>
    <dbReference type="NCBI Taxonomy" id="624376"/>
    <lineage>
        <taxon>Bacteria</taxon>
        <taxon>Pseudomonadati</taxon>
        <taxon>Pseudomonadota</taxon>
        <taxon>Betaproteobacteria</taxon>
        <taxon>Burkholderiales</taxon>
        <taxon>Burkholderiaceae</taxon>
        <taxon>Paraburkholderia</taxon>
    </lineage>
</organism>
<dbReference type="RefSeq" id="WP_175110006.1">
    <property type="nucleotide sequence ID" value="NZ_CADIKF010000007.1"/>
</dbReference>
<comment type="similarity">
    <text evidence="1">Belongs to the short-chain dehydrogenases/reductases (SDR) family.</text>
</comment>
<dbReference type="SUPFAM" id="SSF51735">
    <property type="entry name" value="NAD(P)-binding Rossmann-fold domains"/>
    <property type="match status" value="1"/>
</dbReference>
<dbReference type="PANTHER" id="PTHR44169:SF6">
    <property type="entry name" value="NADPH-DEPENDENT 1-ACYLDIHYDROXYACETONE PHOSPHATE REDUCTASE"/>
    <property type="match status" value="1"/>
</dbReference>
<evidence type="ECO:0000256" key="2">
    <source>
        <dbReference type="ARBA" id="ARBA00023002"/>
    </source>
</evidence>
<keyword evidence="4" id="KW-1185">Reference proteome</keyword>
<dbReference type="InterPro" id="IPR036291">
    <property type="entry name" value="NAD(P)-bd_dom_sf"/>
</dbReference>
<reference evidence="3 4" key="1">
    <citation type="submission" date="2020-04" db="EMBL/GenBank/DDBJ databases">
        <authorList>
            <person name="De Canck E."/>
        </authorList>
    </citation>
    <scope>NUCLEOTIDE SEQUENCE [LARGE SCALE GENOMIC DNA]</scope>
    <source>
        <strain evidence="3 4">LMG 29739</strain>
    </source>
</reference>
<evidence type="ECO:0000313" key="4">
    <source>
        <dbReference type="Proteomes" id="UP000494329"/>
    </source>
</evidence>
<dbReference type="PROSITE" id="PS00061">
    <property type="entry name" value="ADH_SHORT"/>
    <property type="match status" value="1"/>
</dbReference>
<evidence type="ECO:0000256" key="1">
    <source>
        <dbReference type="ARBA" id="ARBA00006484"/>
    </source>
</evidence>
<dbReference type="PANTHER" id="PTHR44169">
    <property type="entry name" value="NADPH-DEPENDENT 1-ACYLDIHYDROXYACETONE PHOSPHATE REDUCTASE"/>
    <property type="match status" value="1"/>
</dbReference>
<protein>
    <recommendedName>
        <fullName evidence="5">Oxidoreductase</fullName>
    </recommendedName>
</protein>
<evidence type="ECO:0008006" key="5">
    <source>
        <dbReference type="Google" id="ProtNLM"/>
    </source>
</evidence>
<dbReference type="InterPro" id="IPR020904">
    <property type="entry name" value="Sc_DH/Rdtase_CS"/>
</dbReference>
<dbReference type="InterPro" id="IPR002347">
    <property type="entry name" value="SDR_fam"/>
</dbReference>
<keyword evidence="2" id="KW-0560">Oxidoreductase</keyword>
<dbReference type="Proteomes" id="UP000494329">
    <property type="component" value="Unassembled WGS sequence"/>
</dbReference>
<sequence>MKLTGNTVFITGGGSGIGRGIAEAFHDLGNKVIISGRRKSLLDEVTAANPGMGYLELDIENASSITSVSQTLTERYPDLNVVFNNAGIMQFDDAAGAIDENLLTSTIATNLLGPIRLTSALIEHLKRQKEAAILYNTSWLAFIPFAASAVYCSTKAALHSYALSQRYKLRETSVRVIEIVPPWTQTDLLNSTKEPRATLLPECLDEIMRLLGTDADEVVLERAKQLRNNAGPNEHAHVMEFNNWLLGAA</sequence>
<name>A0A6J5DB00_9BURK</name>
<dbReference type="AlphaFoldDB" id="A0A6J5DB00"/>
<evidence type="ECO:0000313" key="3">
    <source>
        <dbReference type="EMBL" id="CAB3751439.1"/>
    </source>
</evidence>
<accession>A0A6J5DB00</accession>
<dbReference type="EMBL" id="CADIKF010000007">
    <property type="protein sequence ID" value="CAB3751439.1"/>
    <property type="molecule type" value="Genomic_DNA"/>
</dbReference>
<dbReference type="Gene3D" id="3.40.50.720">
    <property type="entry name" value="NAD(P)-binding Rossmann-like Domain"/>
    <property type="match status" value="1"/>
</dbReference>
<dbReference type="Pfam" id="PF00106">
    <property type="entry name" value="adh_short"/>
    <property type="match status" value="1"/>
</dbReference>